<reference evidence="1 2" key="2">
    <citation type="submission" date="2018-11" db="EMBL/GenBank/DDBJ databases">
        <authorList>
            <consortium name="Pathogen Informatics"/>
        </authorList>
    </citation>
    <scope>NUCLEOTIDE SEQUENCE [LARGE SCALE GENOMIC DNA]</scope>
    <source>
        <strain evidence="1 2">NST_G2</strain>
    </source>
</reference>
<evidence type="ECO:0000313" key="2">
    <source>
        <dbReference type="Proteomes" id="UP000275846"/>
    </source>
</evidence>
<dbReference type="OrthoDB" id="63267at2759"/>
<gene>
    <name evidence="1" type="ORF">SSLN_LOCUS17797</name>
</gene>
<accession>A0A183TMU9</accession>
<protein>
    <submittedName>
        <fullName evidence="3">Protein kinase domain-containing protein</fullName>
    </submittedName>
</protein>
<dbReference type="Gene3D" id="3.30.200.20">
    <property type="entry name" value="Phosphorylase Kinase, domain 1"/>
    <property type="match status" value="1"/>
</dbReference>
<organism evidence="3">
    <name type="scientific">Schistocephalus solidus</name>
    <name type="common">Tapeworm</name>
    <dbReference type="NCBI Taxonomy" id="70667"/>
    <lineage>
        <taxon>Eukaryota</taxon>
        <taxon>Metazoa</taxon>
        <taxon>Spiralia</taxon>
        <taxon>Lophotrochozoa</taxon>
        <taxon>Platyhelminthes</taxon>
        <taxon>Cestoda</taxon>
        <taxon>Eucestoda</taxon>
        <taxon>Diphyllobothriidea</taxon>
        <taxon>Diphyllobothriidae</taxon>
        <taxon>Schistocephalus</taxon>
    </lineage>
</organism>
<dbReference type="WBParaSite" id="SSLN_0001847201-mRNA-1">
    <property type="protein sequence ID" value="SSLN_0001847201-mRNA-1"/>
    <property type="gene ID" value="SSLN_0001847201"/>
</dbReference>
<proteinExistence type="predicted"/>
<evidence type="ECO:0000313" key="3">
    <source>
        <dbReference type="WBParaSite" id="SSLN_0001847201-mRNA-1"/>
    </source>
</evidence>
<reference evidence="3" key="1">
    <citation type="submission" date="2016-06" db="UniProtKB">
        <authorList>
            <consortium name="WormBaseParasite"/>
        </authorList>
    </citation>
    <scope>IDENTIFICATION</scope>
</reference>
<keyword evidence="2" id="KW-1185">Reference proteome</keyword>
<name>A0A183TMU9_SCHSO</name>
<dbReference type="AlphaFoldDB" id="A0A183TMU9"/>
<dbReference type="EMBL" id="UYSU01043116">
    <property type="protein sequence ID" value="VDM04183.1"/>
    <property type="molecule type" value="Genomic_DNA"/>
</dbReference>
<dbReference type="STRING" id="70667.A0A183TMU9"/>
<sequence>MGSLSFGVGELKKAPVSGWFKLLTQEEGEFYSSPCIDEASAALIELRNKVKRKSAETVSSKLQSMKSTSNLHKQDIPRPSDFNFRVVLGKGSFGKVSISMLLTYTCDLISLYKYLRCFKAPFKYFIIRKKHSVSGQQTF</sequence>
<evidence type="ECO:0000313" key="1">
    <source>
        <dbReference type="EMBL" id="VDM04183.1"/>
    </source>
</evidence>
<dbReference type="Proteomes" id="UP000275846">
    <property type="component" value="Unassembled WGS sequence"/>
</dbReference>